<evidence type="ECO:0000313" key="2">
    <source>
        <dbReference type="Proteomes" id="UP000000643"/>
    </source>
</evidence>
<evidence type="ECO:0000313" key="1">
    <source>
        <dbReference type="EMBL" id="ABM44982.1"/>
    </source>
</evidence>
<sequence length="80" mass="8796">MLIPPFLAFLFLPLFDSPSALLLKPLSFPAPCQLPLSFSPTRPLFISFLASHSFSASSSPLASPPSLAYFLLLPWLLRHP</sequence>
<reference evidence="1 2" key="1">
    <citation type="submission" date="2006-12" db="EMBL/GenBank/DDBJ databases">
        <authorList>
            <person name="Hendrix L."/>
            <person name="Mohamoud Y."/>
            <person name="Radune D."/>
            <person name="Shvartsbeyn A."/>
            <person name="Daugherty S."/>
            <person name="Dodson R."/>
            <person name="Durkin A.S."/>
            <person name="Harkins D."/>
            <person name="Huot H."/>
            <person name="Kothari S.P."/>
            <person name="Madupu R."/>
            <person name="Li J."/>
            <person name="Nelson W.C."/>
            <person name="Shrivastava S."/>
            <person name="Giglio M.G."/>
            <person name="Haft D."/>
            <person name="Selengut J."/>
            <person name="Fraser-Ligget C."/>
            <person name="Seshadri R."/>
        </authorList>
    </citation>
    <scope>NUCLEOTIDE SEQUENCE [LARGE SCALE GENOMIC DNA]</scope>
    <source>
        <strain evidence="2">ATCC 35685 / NCTC 12138 / KC583</strain>
    </source>
</reference>
<gene>
    <name evidence="1" type="ordered locus">BARBAKC583_0207</name>
</gene>
<proteinExistence type="predicted"/>
<dbReference type="Proteomes" id="UP000000643">
    <property type="component" value="Chromosome"/>
</dbReference>
<protein>
    <submittedName>
        <fullName evidence="1">Uncharacterized protein</fullName>
    </submittedName>
</protein>
<accession>A1URE0</accession>
<dbReference type="HOGENOM" id="CLU_2697093_0_0_5"/>
<dbReference type="EMBL" id="CP000524">
    <property type="protein sequence ID" value="ABM44982.1"/>
    <property type="molecule type" value="Genomic_DNA"/>
</dbReference>
<dbReference type="AlphaFoldDB" id="A1URE0"/>
<dbReference type="KEGG" id="bbk:BARBAKC583_0207"/>
<name>A1URE0_BARBK</name>
<organism evidence="1 2">
    <name type="scientific">Bartonella bacilliformis (strain ATCC 35685 / KC583 / Herrer 020/F12,63)</name>
    <dbReference type="NCBI Taxonomy" id="360095"/>
    <lineage>
        <taxon>Bacteria</taxon>
        <taxon>Pseudomonadati</taxon>
        <taxon>Pseudomonadota</taxon>
        <taxon>Alphaproteobacteria</taxon>
        <taxon>Hyphomicrobiales</taxon>
        <taxon>Bartonellaceae</taxon>
        <taxon>Bartonella</taxon>
    </lineage>
</organism>